<dbReference type="CDD" id="cd00488">
    <property type="entry name" value="PCD_DCoH"/>
    <property type="match status" value="1"/>
</dbReference>
<evidence type="ECO:0000313" key="6">
    <source>
        <dbReference type="EMBL" id="GFF72107.1"/>
    </source>
</evidence>
<dbReference type="SUPFAM" id="SSF55248">
    <property type="entry name" value="PCD-like"/>
    <property type="match status" value="1"/>
</dbReference>
<comment type="similarity">
    <text evidence="2">Belongs to the pterin-4-alpha-carbinolamine dehydratase family.</text>
</comment>
<dbReference type="EC" id="4.2.1.96" evidence="3"/>
<dbReference type="Pfam" id="PF01329">
    <property type="entry name" value="Pterin_4a"/>
    <property type="match status" value="1"/>
</dbReference>
<name>A0ABQ1A2P7_ASPLE</name>
<dbReference type="Gene3D" id="3.30.1360.20">
    <property type="entry name" value="Transcriptional coactivator/pterin dehydratase"/>
    <property type="match status" value="1"/>
</dbReference>
<reference evidence="6 7" key="1">
    <citation type="submission" date="2020-01" db="EMBL/GenBank/DDBJ databases">
        <title>Draft genome sequence of Aspergillus lentulus IFM 60648.</title>
        <authorList>
            <person name="Takahashi H."/>
            <person name="Yaguchi T."/>
        </authorList>
    </citation>
    <scope>NUCLEOTIDE SEQUENCE [LARGE SCALE GENOMIC DNA]</scope>
    <source>
        <strain evidence="6 7">IFM 60648</strain>
    </source>
</reference>
<dbReference type="InterPro" id="IPR001533">
    <property type="entry name" value="Pterin_deHydtase"/>
</dbReference>
<keyword evidence="4" id="KW-0456">Lyase</keyword>
<protein>
    <recommendedName>
        <fullName evidence="3">4a-hydroxytetrahydrobiopterin dehydratase</fullName>
        <ecNumber evidence="3">4.2.1.96</ecNumber>
    </recommendedName>
    <alternativeName>
        <fullName evidence="5">4-alpha-hydroxy-tetrahydropterin dehydratase</fullName>
    </alternativeName>
</protein>
<evidence type="ECO:0000256" key="5">
    <source>
        <dbReference type="ARBA" id="ARBA00030497"/>
    </source>
</evidence>
<comment type="caution">
    <text evidence="6">The sequence shown here is derived from an EMBL/GenBank/DDBJ whole genome shotgun (WGS) entry which is preliminary data.</text>
</comment>
<keyword evidence="7" id="KW-1185">Reference proteome</keyword>
<dbReference type="PANTHER" id="PTHR12599">
    <property type="entry name" value="PTERIN-4-ALPHA-CARBINOLAMINE DEHYDRATASE"/>
    <property type="match status" value="1"/>
</dbReference>
<evidence type="ECO:0000256" key="4">
    <source>
        <dbReference type="ARBA" id="ARBA00023239"/>
    </source>
</evidence>
<evidence type="ECO:0000256" key="2">
    <source>
        <dbReference type="ARBA" id="ARBA00006472"/>
    </source>
</evidence>
<proteinExistence type="inferred from homology"/>
<gene>
    <name evidence="6" type="ORF">IFM60648_03601</name>
</gene>
<sequence>MDQLDGTHFADGFDEKDGLPRLRKLLDSKWNISSDGKGIEKKFHFKNHTNVLDFVHYIGVKCKRKNHHPEAIMTQNSLTYIWTTHRPQGLSQKDLEMAEFCDEVAREHIQVVDEREAPGCGPASKP</sequence>
<evidence type="ECO:0000256" key="3">
    <source>
        <dbReference type="ARBA" id="ARBA00013252"/>
    </source>
</evidence>
<dbReference type="EMBL" id="BLKI01000015">
    <property type="protein sequence ID" value="GFF72107.1"/>
    <property type="molecule type" value="Genomic_DNA"/>
</dbReference>
<dbReference type="PANTHER" id="PTHR12599:SF0">
    <property type="entry name" value="PTERIN-4-ALPHA-CARBINOLAMINE DEHYDRATASE"/>
    <property type="match status" value="1"/>
</dbReference>
<comment type="catalytic activity">
    <reaction evidence="1">
        <text>(4aS,6R)-4a-hydroxy-L-erythro-5,6,7,8-tetrahydrobiopterin = (6R)-L-erythro-6,7-dihydrobiopterin + H2O</text>
        <dbReference type="Rhea" id="RHEA:11920"/>
        <dbReference type="ChEBI" id="CHEBI:15377"/>
        <dbReference type="ChEBI" id="CHEBI:15642"/>
        <dbReference type="ChEBI" id="CHEBI:43120"/>
        <dbReference type="EC" id="4.2.1.96"/>
    </reaction>
</comment>
<organism evidence="6 7">
    <name type="scientific">Aspergillus lentulus</name>
    <dbReference type="NCBI Taxonomy" id="293939"/>
    <lineage>
        <taxon>Eukaryota</taxon>
        <taxon>Fungi</taxon>
        <taxon>Dikarya</taxon>
        <taxon>Ascomycota</taxon>
        <taxon>Pezizomycotina</taxon>
        <taxon>Eurotiomycetes</taxon>
        <taxon>Eurotiomycetidae</taxon>
        <taxon>Eurotiales</taxon>
        <taxon>Aspergillaceae</taxon>
        <taxon>Aspergillus</taxon>
        <taxon>Aspergillus subgen. Fumigati</taxon>
    </lineage>
</organism>
<dbReference type="Proteomes" id="UP000465220">
    <property type="component" value="Unassembled WGS sequence"/>
</dbReference>
<evidence type="ECO:0000313" key="7">
    <source>
        <dbReference type="Proteomes" id="UP000465220"/>
    </source>
</evidence>
<evidence type="ECO:0000256" key="1">
    <source>
        <dbReference type="ARBA" id="ARBA00001554"/>
    </source>
</evidence>
<accession>A0ABQ1A2P7</accession>
<dbReference type="InterPro" id="IPR036428">
    <property type="entry name" value="PCD_sf"/>
</dbReference>